<organism evidence="2 3">
    <name type="scientific">Sandaracinus amylolyticus</name>
    <dbReference type="NCBI Taxonomy" id="927083"/>
    <lineage>
        <taxon>Bacteria</taxon>
        <taxon>Pseudomonadati</taxon>
        <taxon>Myxococcota</taxon>
        <taxon>Polyangia</taxon>
        <taxon>Polyangiales</taxon>
        <taxon>Sandaracinaceae</taxon>
        <taxon>Sandaracinus</taxon>
    </lineage>
</organism>
<feature type="transmembrane region" description="Helical" evidence="1">
    <location>
        <begin position="154"/>
        <end position="178"/>
    </location>
</feature>
<feature type="transmembrane region" description="Helical" evidence="1">
    <location>
        <begin position="6"/>
        <end position="25"/>
    </location>
</feature>
<feature type="transmembrane region" description="Helical" evidence="1">
    <location>
        <begin position="78"/>
        <end position="101"/>
    </location>
</feature>
<protein>
    <submittedName>
        <fullName evidence="2">Uncharacterized protein</fullName>
    </submittedName>
</protein>
<sequence length="184" mass="19309">MPLPTVLFLAFATGIAAALAGRTELKISPRPALLTRSSLAFLIFDFLVLVPASAYFYAFHGDWFLLYVLDVQRIPSAVALVGFVLEGLLAAGGFALGAGLVRTQRETIAGVTIGLSLLFGIGAALAASDRLAVVGSYAQYRGSFGLVPFTEGPLFLGTIAMCSIVAIGLAFLLARVWLGARRQG</sequence>
<evidence type="ECO:0000256" key="1">
    <source>
        <dbReference type="SAM" id="Phobius"/>
    </source>
</evidence>
<dbReference type="EMBL" id="CP011125">
    <property type="protein sequence ID" value="AKF05287.1"/>
    <property type="molecule type" value="Genomic_DNA"/>
</dbReference>
<keyword evidence="3" id="KW-1185">Reference proteome</keyword>
<feature type="transmembrane region" description="Helical" evidence="1">
    <location>
        <begin position="37"/>
        <end position="58"/>
    </location>
</feature>
<reference evidence="2 3" key="1">
    <citation type="submission" date="2015-03" db="EMBL/GenBank/DDBJ databases">
        <title>Genome assembly of Sandaracinus amylolyticus DSM 53668.</title>
        <authorList>
            <person name="Sharma G."/>
            <person name="Subramanian S."/>
        </authorList>
    </citation>
    <scope>NUCLEOTIDE SEQUENCE [LARGE SCALE GENOMIC DNA]</scope>
    <source>
        <strain evidence="2 3">DSM 53668</strain>
    </source>
</reference>
<feature type="transmembrane region" description="Helical" evidence="1">
    <location>
        <begin position="108"/>
        <end position="127"/>
    </location>
</feature>
<evidence type="ECO:0000313" key="2">
    <source>
        <dbReference type="EMBL" id="AKF05287.1"/>
    </source>
</evidence>
<accession>A0A0F6W1R9</accession>
<gene>
    <name evidence="2" type="ORF">DB32_002436</name>
</gene>
<dbReference type="AlphaFoldDB" id="A0A0F6W1R9"/>
<dbReference type="KEGG" id="samy:DB32_002436"/>
<keyword evidence="1" id="KW-0812">Transmembrane</keyword>
<keyword evidence="1" id="KW-0472">Membrane</keyword>
<keyword evidence="1" id="KW-1133">Transmembrane helix</keyword>
<evidence type="ECO:0000313" key="3">
    <source>
        <dbReference type="Proteomes" id="UP000034883"/>
    </source>
</evidence>
<proteinExistence type="predicted"/>
<dbReference type="OrthoDB" id="5520599at2"/>
<dbReference type="STRING" id="927083.DB32_002436"/>
<dbReference type="Proteomes" id="UP000034883">
    <property type="component" value="Chromosome"/>
</dbReference>
<dbReference type="RefSeq" id="WP_053232542.1">
    <property type="nucleotide sequence ID" value="NZ_CP011125.1"/>
</dbReference>
<name>A0A0F6W1R9_9BACT</name>